<sequence>MKLLIFTNYFPPEMGAASNRIFYLANGLKMLGHDVEIVAPLPNYPEGEIFDDYKRKFSRIEKIQGIIVNRYWIYATISKKPVQRALGMVSFAASFWVGLFRFRKKKPDVVIIQHSPLFVSFSALVLSRFFKGCKKVLNVSDLWPLSALELGVMQEGKMFSLLEKIENYNYLHSDLIMGQSNEILTHVSSRCNKSVFLYRNIGPNEENDSKNTFKFEGVKKIIYAGLLGVAQGVYQICKNVDFKTLGVEFHIYGGGNEEALIKEYLMTNKDSNIFFHGSLRKSELHKVLPRFHASIVPLASRIYGAVPSKIYELIALSVPVLFCGGGEGAQIISENEVGFTSDPGNFEQLSNNIIKLKELNDEAYGKLLENCMKMANSQLNFQNQIEQFNCELKILKSK</sequence>
<dbReference type="RefSeq" id="WP_091401192.1">
    <property type="nucleotide sequence ID" value="NZ_FNQY01000034.1"/>
</dbReference>
<dbReference type="PANTHER" id="PTHR45947">
    <property type="entry name" value="SULFOQUINOVOSYL TRANSFERASE SQD2"/>
    <property type="match status" value="1"/>
</dbReference>
<protein>
    <submittedName>
        <fullName evidence="3">Glycosyltransferase involved in cell wall bisynthesis</fullName>
    </submittedName>
</protein>
<reference evidence="3 4" key="1">
    <citation type="submission" date="2016-10" db="EMBL/GenBank/DDBJ databases">
        <authorList>
            <person name="de Groot N.N."/>
        </authorList>
    </citation>
    <scope>NUCLEOTIDE SEQUENCE [LARGE SCALE GENOMIC DNA]</scope>
    <source>
        <strain evidence="3 4">Vu-144</strain>
    </source>
</reference>
<dbReference type="InterPro" id="IPR028098">
    <property type="entry name" value="Glyco_trans_4-like_N"/>
</dbReference>
<dbReference type="OrthoDB" id="9811902at2"/>
<feature type="domain" description="Glycosyl transferase family 1" evidence="1">
    <location>
        <begin position="205"/>
        <end position="362"/>
    </location>
</feature>
<keyword evidence="4" id="KW-1185">Reference proteome</keyword>
<dbReference type="Proteomes" id="UP000199041">
    <property type="component" value="Unassembled WGS sequence"/>
</dbReference>
<dbReference type="InterPro" id="IPR050194">
    <property type="entry name" value="Glycosyltransferase_grp1"/>
</dbReference>
<evidence type="ECO:0000259" key="1">
    <source>
        <dbReference type="Pfam" id="PF00534"/>
    </source>
</evidence>
<proteinExistence type="predicted"/>
<name>A0A1H4CNH9_9BACT</name>
<keyword evidence="3" id="KW-0808">Transferase</keyword>
<dbReference type="EMBL" id="FNQY01000034">
    <property type="protein sequence ID" value="SEA62006.1"/>
    <property type="molecule type" value="Genomic_DNA"/>
</dbReference>
<dbReference type="Pfam" id="PF00534">
    <property type="entry name" value="Glycos_transf_1"/>
    <property type="match status" value="1"/>
</dbReference>
<feature type="domain" description="Glycosyltransferase subfamily 4-like N-terminal" evidence="2">
    <location>
        <begin position="17"/>
        <end position="180"/>
    </location>
</feature>
<dbReference type="InterPro" id="IPR001296">
    <property type="entry name" value="Glyco_trans_1"/>
</dbReference>
<dbReference type="STRING" id="551991.SAMN05192529_1347"/>
<dbReference type="Gene3D" id="3.40.50.2000">
    <property type="entry name" value="Glycogen Phosphorylase B"/>
    <property type="match status" value="2"/>
</dbReference>
<dbReference type="SUPFAM" id="SSF53756">
    <property type="entry name" value="UDP-Glycosyltransferase/glycogen phosphorylase"/>
    <property type="match status" value="1"/>
</dbReference>
<dbReference type="Pfam" id="PF13579">
    <property type="entry name" value="Glyco_trans_4_4"/>
    <property type="match status" value="1"/>
</dbReference>
<evidence type="ECO:0000313" key="4">
    <source>
        <dbReference type="Proteomes" id="UP000199041"/>
    </source>
</evidence>
<dbReference type="GO" id="GO:0016758">
    <property type="term" value="F:hexosyltransferase activity"/>
    <property type="evidence" value="ECO:0007669"/>
    <property type="project" value="TreeGrafter"/>
</dbReference>
<dbReference type="CDD" id="cd03794">
    <property type="entry name" value="GT4_WbuB-like"/>
    <property type="match status" value="1"/>
</dbReference>
<organism evidence="3 4">
    <name type="scientific">Arachidicoccus rhizosphaerae</name>
    <dbReference type="NCBI Taxonomy" id="551991"/>
    <lineage>
        <taxon>Bacteria</taxon>
        <taxon>Pseudomonadati</taxon>
        <taxon>Bacteroidota</taxon>
        <taxon>Chitinophagia</taxon>
        <taxon>Chitinophagales</taxon>
        <taxon>Chitinophagaceae</taxon>
        <taxon>Arachidicoccus</taxon>
    </lineage>
</organism>
<accession>A0A1H4CNH9</accession>
<dbReference type="PANTHER" id="PTHR45947:SF3">
    <property type="entry name" value="SULFOQUINOVOSYL TRANSFERASE SQD2"/>
    <property type="match status" value="1"/>
</dbReference>
<evidence type="ECO:0000313" key="3">
    <source>
        <dbReference type="EMBL" id="SEA62006.1"/>
    </source>
</evidence>
<evidence type="ECO:0000259" key="2">
    <source>
        <dbReference type="Pfam" id="PF13579"/>
    </source>
</evidence>
<dbReference type="AlphaFoldDB" id="A0A1H4CNH9"/>
<gene>
    <name evidence="3" type="ORF">SAMN05192529_1347</name>
</gene>